<comment type="cofactor">
    <cofactor evidence="2">
        <name>Mg(2+)</name>
        <dbReference type="ChEBI" id="CHEBI:18420"/>
    </cofactor>
</comment>
<evidence type="ECO:0000256" key="1">
    <source>
        <dbReference type="ARBA" id="ARBA00000443"/>
    </source>
</evidence>
<dbReference type="EC" id="5.4.2.2" evidence="4"/>
<evidence type="ECO:0000259" key="12">
    <source>
        <dbReference type="Pfam" id="PF02878"/>
    </source>
</evidence>
<feature type="domain" description="Alpha-D-phosphohexomutase C-terminal" evidence="11">
    <location>
        <begin position="533"/>
        <end position="571"/>
    </location>
</feature>
<dbReference type="GO" id="GO:0006166">
    <property type="term" value="P:purine ribonucleoside salvage"/>
    <property type="evidence" value="ECO:0007669"/>
    <property type="project" value="TreeGrafter"/>
</dbReference>
<comment type="similarity">
    <text evidence="3 10">Belongs to the phosphohexose mutase family.</text>
</comment>
<keyword evidence="8 10" id="KW-0460">Magnesium</keyword>
<feature type="domain" description="Alpha-D-phosphohexomutase alpha/beta/alpha" evidence="12">
    <location>
        <begin position="56"/>
        <end position="194"/>
    </location>
</feature>
<dbReference type="Pfam" id="PF00408">
    <property type="entry name" value="PGM_PMM_IV"/>
    <property type="match status" value="1"/>
</dbReference>
<dbReference type="InterPro" id="IPR036900">
    <property type="entry name" value="A-D-PHexomutase_C_sf"/>
</dbReference>
<accession>A0A133KSX2</accession>
<comment type="catalytic activity">
    <reaction evidence="1">
        <text>alpha-D-glucose 1-phosphate = alpha-D-glucose 6-phosphate</text>
        <dbReference type="Rhea" id="RHEA:23536"/>
        <dbReference type="ChEBI" id="CHEBI:58225"/>
        <dbReference type="ChEBI" id="CHEBI:58601"/>
        <dbReference type="EC" id="5.4.2.2"/>
    </reaction>
</comment>
<dbReference type="InterPro" id="IPR016066">
    <property type="entry name" value="A-D-PHexomutase_CS"/>
</dbReference>
<evidence type="ECO:0000256" key="10">
    <source>
        <dbReference type="RuleBase" id="RU004326"/>
    </source>
</evidence>
<dbReference type="InterPro" id="IPR005845">
    <property type="entry name" value="A-D-PHexomutase_a/b/a-II"/>
</dbReference>
<dbReference type="PANTHER" id="PTHR45745">
    <property type="entry name" value="PHOSPHOMANNOMUTASE 45A"/>
    <property type="match status" value="1"/>
</dbReference>
<dbReference type="GO" id="GO:0008973">
    <property type="term" value="F:phosphopentomutase activity"/>
    <property type="evidence" value="ECO:0007669"/>
    <property type="project" value="TreeGrafter"/>
</dbReference>
<dbReference type="EMBL" id="LRPN01000050">
    <property type="protein sequence ID" value="KWZ82703.1"/>
    <property type="molecule type" value="Genomic_DNA"/>
</dbReference>
<keyword evidence="7 10" id="KW-0479">Metal-binding</keyword>
<dbReference type="CDD" id="cd05799">
    <property type="entry name" value="PGM2"/>
    <property type="match status" value="1"/>
</dbReference>
<proteinExistence type="inferred from homology"/>
<protein>
    <recommendedName>
        <fullName evidence="4">phosphoglucomutase (alpha-D-glucose-1,6-bisphosphate-dependent)</fullName>
        <ecNumber evidence="4">5.4.2.2</ecNumber>
    </recommendedName>
</protein>
<evidence type="ECO:0000256" key="3">
    <source>
        <dbReference type="ARBA" id="ARBA00010231"/>
    </source>
</evidence>
<dbReference type="Proteomes" id="UP000070376">
    <property type="component" value="Unassembled WGS sequence"/>
</dbReference>
<dbReference type="SUPFAM" id="SSF53738">
    <property type="entry name" value="Phosphoglucomutase, first 3 domains"/>
    <property type="match status" value="3"/>
</dbReference>
<evidence type="ECO:0000256" key="7">
    <source>
        <dbReference type="ARBA" id="ARBA00022723"/>
    </source>
</evidence>
<feature type="domain" description="Alpha-D-phosphohexomutase alpha/beta/alpha" evidence="14">
    <location>
        <begin position="340"/>
        <end position="465"/>
    </location>
</feature>
<evidence type="ECO:0000256" key="5">
    <source>
        <dbReference type="ARBA" id="ARBA00022526"/>
    </source>
</evidence>
<keyword evidence="5" id="KW-0119">Carbohydrate metabolism</keyword>
<dbReference type="Gene3D" id="3.30.310.50">
    <property type="entry name" value="Alpha-D-phosphohexomutase, C-terminal domain"/>
    <property type="match status" value="1"/>
</dbReference>
<dbReference type="Pfam" id="PF02879">
    <property type="entry name" value="PGM_PMM_II"/>
    <property type="match status" value="1"/>
</dbReference>
<evidence type="ECO:0000313" key="15">
    <source>
        <dbReference type="EMBL" id="KWZ82703.1"/>
    </source>
</evidence>
<gene>
    <name evidence="15" type="ORF">HMPREF3213_01645</name>
</gene>
<dbReference type="PROSITE" id="PS00710">
    <property type="entry name" value="PGM_PMM"/>
    <property type="match status" value="1"/>
</dbReference>
<comment type="caution">
    <text evidence="15">The sequence shown here is derived from an EMBL/GenBank/DDBJ whole genome shotgun (WGS) entry which is preliminary data.</text>
</comment>
<evidence type="ECO:0000256" key="8">
    <source>
        <dbReference type="ARBA" id="ARBA00022842"/>
    </source>
</evidence>
<dbReference type="PANTHER" id="PTHR45745:SF1">
    <property type="entry name" value="PHOSPHOGLUCOMUTASE 2B-RELATED"/>
    <property type="match status" value="1"/>
</dbReference>
<evidence type="ECO:0000259" key="14">
    <source>
        <dbReference type="Pfam" id="PF02880"/>
    </source>
</evidence>
<evidence type="ECO:0000313" key="16">
    <source>
        <dbReference type="Proteomes" id="UP000070376"/>
    </source>
</evidence>
<evidence type="ECO:0000256" key="9">
    <source>
        <dbReference type="ARBA" id="ARBA00023235"/>
    </source>
</evidence>
<dbReference type="GO" id="GO:0006006">
    <property type="term" value="P:glucose metabolic process"/>
    <property type="evidence" value="ECO:0007669"/>
    <property type="project" value="UniProtKB-KW"/>
</dbReference>
<sequence>MEIENFLQEANMSTDWKTSYEKWNRFAELDAALKAELSGVSGDEKNLEDRFYKNLEFGTGGMRGELGAGTNRMNIYTVRKASEGLANFILDQGEEAINRGVAIAYDSRRKSPEFALETAKTLGKHGIKAYLFDSLHPTPLLSFAVRYLNAYAGVVITASHNPKEYNGYKVYGPDGGQMPPKEADELTGYVNRVENELLVEVGEEKDLIEKGLLVYIGENVDKAYQDQLIKLRQNKEVISSVADSFKIVYTPLHGTGNLPVRRGLENFGFQNVTVVKEQELPDSEFSTVKSPNPEEHAAFELAIRYGEEIGADILLGTDPDTDRLGVAVKNHEGKYEVLTGNQTGALLLHYLLTQKQKQGTLPENGIVIKTIVTSEIGRDIARSFGIPTIDTLTGFKFIGEKIKEFEKTGAHTFLFGYEESYGYLIGDFVRDKDAVQSAVLAAEVAAYYKSMGKTLYEGLLDIFEQYGYYKESLTSLTLKGKEGSEKIAGILANFRAHPLTEVAGIPVSAREDYQSQLWTNAKTGETSKIELPKSNVLKFFLEDGSWFCMRPSGTEPKVKFYFGVKADSLAESEQRNKRLSDEVMNLVNRML</sequence>
<evidence type="ECO:0000259" key="11">
    <source>
        <dbReference type="Pfam" id="PF00408"/>
    </source>
</evidence>
<dbReference type="InterPro" id="IPR005846">
    <property type="entry name" value="A-D-PHexomutase_a/b/a-III"/>
</dbReference>
<feature type="domain" description="Alpha-D-phosphohexomutase alpha/beta/alpha" evidence="13">
    <location>
        <begin position="240"/>
        <end position="330"/>
    </location>
</feature>
<evidence type="ECO:0000259" key="13">
    <source>
        <dbReference type="Pfam" id="PF02879"/>
    </source>
</evidence>
<evidence type="ECO:0000256" key="4">
    <source>
        <dbReference type="ARBA" id="ARBA00012728"/>
    </source>
</evidence>
<dbReference type="PATRIC" id="fig|1398.22.peg.1653"/>
<dbReference type="Pfam" id="PF02878">
    <property type="entry name" value="PGM_PMM_I"/>
    <property type="match status" value="1"/>
</dbReference>
<keyword evidence="6" id="KW-0597">Phosphoprotein</keyword>
<dbReference type="AlphaFoldDB" id="A0A133KSX2"/>
<dbReference type="Pfam" id="PF02880">
    <property type="entry name" value="PGM_PMM_III"/>
    <property type="match status" value="1"/>
</dbReference>
<dbReference type="InterPro" id="IPR016055">
    <property type="entry name" value="A-D-PHexomutase_a/b/a-I/II/III"/>
</dbReference>
<dbReference type="InterPro" id="IPR005844">
    <property type="entry name" value="A-D-PHexomutase_a/b/a-I"/>
</dbReference>
<dbReference type="SUPFAM" id="SSF55957">
    <property type="entry name" value="Phosphoglucomutase, C-terminal domain"/>
    <property type="match status" value="1"/>
</dbReference>
<dbReference type="Gene3D" id="3.40.120.10">
    <property type="entry name" value="Alpha-D-Glucose-1,6-Bisphosphate, subunit A, domain 3"/>
    <property type="match status" value="3"/>
</dbReference>
<dbReference type="InterPro" id="IPR005843">
    <property type="entry name" value="A-D-PHexomutase_C"/>
</dbReference>
<organism evidence="15 16">
    <name type="scientific">Heyndrickxia coagulans</name>
    <name type="common">Weizmannia coagulans</name>
    <dbReference type="NCBI Taxonomy" id="1398"/>
    <lineage>
        <taxon>Bacteria</taxon>
        <taxon>Bacillati</taxon>
        <taxon>Bacillota</taxon>
        <taxon>Bacilli</taxon>
        <taxon>Bacillales</taxon>
        <taxon>Bacillaceae</taxon>
        <taxon>Heyndrickxia</taxon>
    </lineage>
</organism>
<evidence type="ECO:0000256" key="6">
    <source>
        <dbReference type="ARBA" id="ARBA00022553"/>
    </source>
</evidence>
<keyword evidence="9" id="KW-0413">Isomerase</keyword>
<keyword evidence="5" id="KW-0313">Glucose metabolism</keyword>
<evidence type="ECO:0000256" key="2">
    <source>
        <dbReference type="ARBA" id="ARBA00001946"/>
    </source>
</evidence>
<name>A0A133KSX2_HEYCO</name>
<dbReference type="GO" id="GO:0000287">
    <property type="term" value="F:magnesium ion binding"/>
    <property type="evidence" value="ECO:0007669"/>
    <property type="project" value="InterPro"/>
</dbReference>
<dbReference type="GO" id="GO:0004614">
    <property type="term" value="F:phosphoglucomutase activity"/>
    <property type="evidence" value="ECO:0007669"/>
    <property type="project" value="UniProtKB-EC"/>
</dbReference>
<reference evidence="16" key="1">
    <citation type="submission" date="2016-01" db="EMBL/GenBank/DDBJ databases">
        <authorList>
            <person name="Mitreva M."/>
            <person name="Pepin K.H."/>
            <person name="Mihindukulasuriya K.A."/>
            <person name="Fulton R."/>
            <person name="Fronick C."/>
            <person name="O'Laughlin M."/>
            <person name="Miner T."/>
            <person name="Herter B."/>
            <person name="Rosa B.A."/>
            <person name="Cordes M."/>
            <person name="Tomlinson C."/>
            <person name="Wollam A."/>
            <person name="Palsikar V.B."/>
            <person name="Mardis E.R."/>
            <person name="Wilson R.K."/>
        </authorList>
    </citation>
    <scope>NUCLEOTIDE SEQUENCE [LARGE SCALE GENOMIC DNA]</scope>
    <source>
        <strain evidence="16">GED7749B</strain>
    </source>
</reference>